<sequence length="203" mass="22177">MVVSPPGLGKSTIVRMSAEATGLPIIHLDGSTMMTTVDLTGGDAVFRSSRPSAIVQGLIQHGVGNPIVAFDEFDKLADVSRGARENPAESLLPFLEPITAGRVREHFLQIDLDLRFLNWILLANDLDKVPKTVRDRCKVIQIPALTPKDLAAVAEAQVRRRHLEPELIALLTRACARGQIKSLRKLSKALDAAEATLRRPTLH</sequence>
<dbReference type="GO" id="GO:0004252">
    <property type="term" value="F:serine-type endopeptidase activity"/>
    <property type="evidence" value="ECO:0007669"/>
    <property type="project" value="InterPro"/>
</dbReference>
<dbReference type="GO" id="GO:0016887">
    <property type="term" value="F:ATP hydrolysis activity"/>
    <property type="evidence" value="ECO:0007669"/>
    <property type="project" value="InterPro"/>
</dbReference>
<gene>
    <name evidence="2" type="ORF">G5575_15595</name>
</gene>
<reference evidence="2 3" key="1">
    <citation type="submission" date="2020-02" db="EMBL/GenBank/DDBJ databases">
        <authorList>
            <person name="Khan S.A."/>
            <person name="Jeon C.O."/>
            <person name="Chun B.H."/>
        </authorList>
    </citation>
    <scope>NUCLEOTIDE SEQUENCE [LARGE SCALE GENOMIC DNA]</scope>
    <source>
        <strain evidence="2 3">H239</strain>
    </source>
</reference>
<proteinExistence type="predicted"/>
<evidence type="ECO:0000313" key="3">
    <source>
        <dbReference type="Proteomes" id="UP000474802"/>
    </source>
</evidence>
<dbReference type="PANTHER" id="PTHR43718">
    <property type="entry name" value="LON PROTEASE"/>
    <property type="match status" value="1"/>
</dbReference>
<feature type="domain" description="ATPase AAA-type core" evidence="1">
    <location>
        <begin position="2"/>
        <end position="140"/>
    </location>
</feature>
<dbReference type="GO" id="GO:0006515">
    <property type="term" value="P:protein quality control for misfolded or incompletely synthesized proteins"/>
    <property type="evidence" value="ECO:0007669"/>
    <property type="project" value="TreeGrafter"/>
</dbReference>
<dbReference type="InterPro" id="IPR027065">
    <property type="entry name" value="Lon_Prtase"/>
</dbReference>
<protein>
    <submittedName>
        <fullName evidence="2">AAA family ATPase</fullName>
    </submittedName>
</protein>
<keyword evidence="3" id="KW-1185">Reference proteome</keyword>
<dbReference type="SUPFAM" id="SSF52540">
    <property type="entry name" value="P-loop containing nucleoside triphosphate hydrolases"/>
    <property type="match status" value="1"/>
</dbReference>
<accession>A0A6M1SX49</accession>
<evidence type="ECO:0000259" key="1">
    <source>
        <dbReference type="Pfam" id="PF00004"/>
    </source>
</evidence>
<dbReference type="Gene3D" id="3.40.50.300">
    <property type="entry name" value="P-loop containing nucleotide triphosphate hydrolases"/>
    <property type="match status" value="1"/>
</dbReference>
<dbReference type="AlphaFoldDB" id="A0A6M1SX49"/>
<dbReference type="GO" id="GO:0005524">
    <property type="term" value="F:ATP binding"/>
    <property type="evidence" value="ECO:0007669"/>
    <property type="project" value="InterPro"/>
</dbReference>
<dbReference type="InterPro" id="IPR003959">
    <property type="entry name" value="ATPase_AAA_core"/>
</dbReference>
<dbReference type="InterPro" id="IPR027417">
    <property type="entry name" value="P-loop_NTPase"/>
</dbReference>
<dbReference type="EMBL" id="JAALFG010000004">
    <property type="protein sequence ID" value="NGP18883.1"/>
    <property type="molecule type" value="Genomic_DNA"/>
</dbReference>
<dbReference type="PANTHER" id="PTHR43718:SF2">
    <property type="entry name" value="LON PROTEASE HOMOLOG, MITOCHONDRIAL"/>
    <property type="match status" value="1"/>
</dbReference>
<name>A0A6M1SX49_9HYPH</name>
<reference evidence="2 3" key="2">
    <citation type="submission" date="2020-03" db="EMBL/GenBank/DDBJ databases">
        <title>Devosia chinhatensis sp. nov., isolated from a hexachlorocyclohexane (HCH) dump site in India.</title>
        <authorList>
            <person name="Kumar M."/>
            <person name="Lal R."/>
        </authorList>
    </citation>
    <scope>NUCLEOTIDE SEQUENCE [LARGE SCALE GENOMIC DNA]</scope>
    <source>
        <strain evidence="2 3">H239</strain>
    </source>
</reference>
<dbReference type="GO" id="GO:0004176">
    <property type="term" value="F:ATP-dependent peptidase activity"/>
    <property type="evidence" value="ECO:0007669"/>
    <property type="project" value="InterPro"/>
</dbReference>
<evidence type="ECO:0000313" key="2">
    <source>
        <dbReference type="EMBL" id="NGP18883.1"/>
    </source>
</evidence>
<dbReference type="Pfam" id="PF00004">
    <property type="entry name" value="AAA"/>
    <property type="match status" value="1"/>
</dbReference>
<comment type="caution">
    <text evidence="2">The sequence shown here is derived from an EMBL/GenBank/DDBJ whole genome shotgun (WGS) entry which is preliminary data.</text>
</comment>
<dbReference type="Proteomes" id="UP000474802">
    <property type="component" value="Unassembled WGS sequence"/>
</dbReference>
<organism evidence="2 3">
    <name type="scientific">Devosia aurantiaca</name>
    <dbReference type="NCBI Taxonomy" id="2714858"/>
    <lineage>
        <taxon>Bacteria</taxon>
        <taxon>Pseudomonadati</taxon>
        <taxon>Pseudomonadota</taxon>
        <taxon>Alphaproteobacteria</taxon>
        <taxon>Hyphomicrobiales</taxon>
        <taxon>Devosiaceae</taxon>
        <taxon>Devosia</taxon>
    </lineage>
</organism>